<evidence type="ECO:0000256" key="1">
    <source>
        <dbReference type="ARBA" id="ARBA00023015"/>
    </source>
</evidence>
<dbReference type="SMART" id="SM00342">
    <property type="entry name" value="HTH_ARAC"/>
    <property type="match status" value="1"/>
</dbReference>
<feature type="transmembrane region" description="Helical" evidence="4">
    <location>
        <begin position="6"/>
        <end position="30"/>
    </location>
</feature>
<dbReference type="GO" id="GO:0003700">
    <property type="term" value="F:DNA-binding transcription factor activity"/>
    <property type="evidence" value="ECO:0007669"/>
    <property type="project" value="InterPro"/>
</dbReference>
<keyword evidence="4" id="KW-1133">Transmembrane helix</keyword>
<dbReference type="Proteomes" id="UP001142175">
    <property type="component" value="Unassembled WGS sequence"/>
</dbReference>
<keyword evidence="1" id="KW-0805">Transcription regulation</keyword>
<feature type="transmembrane region" description="Helical" evidence="4">
    <location>
        <begin position="156"/>
        <end position="176"/>
    </location>
</feature>
<evidence type="ECO:0000259" key="5">
    <source>
        <dbReference type="PROSITE" id="PS01124"/>
    </source>
</evidence>
<dbReference type="InterPro" id="IPR020449">
    <property type="entry name" value="Tscrpt_reg_AraC-type_HTH"/>
</dbReference>
<evidence type="ECO:0000256" key="2">
    <source>
        <dbReference type="ARBA" id="ARBA00023125"/>
    </source>
</evidence>
<evidence type="ECO:0000256" key="3">
    <source>
        <dbReference type="ARBA" id="ARBA00023163"/>
    </source>
</evidence>
<comment type="caution">
    <text evidence="6">The sequence shown here is derived from an EMBL/GenBank/DDBJ whole genome shotgun (WGS) entry which is preliminary data.</text>
</comment>
<dbReference type="Pfam" id="PF12833">
    <property type="entry name" value="HTH_18"/>
    <property type="match status" value="1"/>
</dbReference>
<keyword evidence="2" id="KW-0238">DNA-binding</keyword>
<dbReference type="PROSITE" id="PS01124">
    <property type="entry name" value="HTH_ARAC_FAMILY_2"/>
    <property type="match status" value="1"/>
</dbReference>
<keyword evidence="7" id="KW-1185">Reference proteome</keyword>
<dbReference type="GO" id="GO:0043565">
    <property type="term" value="F:sequence-specific DNA binding"/>
    <property type="evidence" value="ECO:0007669"/>
    <property type="project" value="InterPro"/>
</dbReference>
<accession>A0A9X2T0P4</accession>
<protein>
    <submittedName>
        <fullName evidence="6">Helix-turn-helix domain-containing protein</fullName>
    </submittedName>
</protein>
<dbReference type="EMBL" id="JANSUY010000010">
    <property type="protein sequence ID" value="MCR9015828.1"/>
    <property type="molecule type" value="Genomic_DNA"/>
</dbReference>
<gene>
    <name evidence="6" type="ORF">NU887_12335</name>
</gene>
<feature type="transmembrane region" description="Helical" evidence="4">
    <location>
        <begin position="101"/>
        <end position="120"/>
    </location>
</feature>
<dbReference type="Gene3D" id="1.10.10.60">
    <property type="entry name" value="Homeodomain-like"/>
    <property type="match status" value="1"/>
</dbReference>
<reference evidence="6" key="1">
    <citation type="submission" date="2022-08" db="EMBL/GenBank/DDBJ databases">
        <authorList>
            <person name="Zhang D."/>
        </authorList>
    </citation>
    <scope>NUCLEOTIDE SEQUENCE</scope>
    <source>
        <strain evidence="6">XJ19-11</strain>
    </source>
</reference>
<evidence type="ECO:0000313" key="6">
    <source>
        <dbReference type="EMBL" id="MCR9015828.1"/>
    </source>
</evidence>
<dbReference type="PANTHER" id="PTHR43280">
    <property type="entry name" value="ARAC-FAMILY TRANSCRIPTIONAL REGULATOR"/>
    <property type="match status" value="1"/>
</dbReference>
<keyword evidence="3" id="KW-0804">Transcription</keyword>
<evidence type="ECO:0000313" key="7">
    <source>
        <dbReference type="Proteomes" id="UP001142175"/>
    </source>
</evidence>
<feature type="transmembrane region" description="Helical" evidence="4">
    <location>
        <begin position="42"/>
        <end position="65"/>
    </location>
</feature>
<dbReference type="RefSeq" id="WP_258423690.1">
    <property type="nucleotide sequence ID" value="NZ_JANSUY010000010.1"/>
</dbReference>
<feature type="transmembrane region" description="Helical" evidence="4">
    <location>
        <begin position="71"/>
        <end position="89"/>
    </location>
</feature>
<keyword evidence="4" id="KW-0812">Transmembrane</keyword>
<keyword evidence="4" id="KW-0472">Membrane</keyword>
<dbReference type="PANTHER" id="PTHR43280:SF2">
    <property type="entry name" value="HTH-TYPE TRANSCRIPTIONAL REGULATOR EXSA"/>
    <property type="match status" value="1"/>
</dbReference>
<dbReference type="PRINTS" id="PR00032">
    <property type="entry name" value="HTHARAC"/>
</dbReference>
<dbReference type="InterPro" id="IPR018060">
    <property type="entry name" value="HTH_AraC"/>
</dbReference>
<feature type="domain" description="HTH araC/xylS-type" evidence="5">
    <location>
        <begin position="274"/>
        <end position="382"/>
    </location>
</feature>
<dbReference type="AlphaFoldDB" id="A0A9X2T0P4"/>
<dbReference type="InterPro" id="IPR009057">
    <property type="entry name" value="Homeodomain-like_sf"/>
</dbReference>
<organism evidence="6 7">
    <name type="scientific">Aquiflexum gelatinilyticum</name>
    <dbReference type="NCBI Taxonomy" id="2961943"/>
    <lineage>
        <taxon>Bacteria</taxon>
        <taxon>Pseudomonadati</taxon>
        <taxon>Bacteroidota</taxon>
        <taxon>Cytophagia</taxon>
        <taxon>Cytophagales</taxon>
        <taxon>Cyclobacteriaceae</taxon>
        <taxon>Aquiflexum</taxon>
    </lineage>
</organism>
<feature type="transmembrane region" description="Helical" evidence="4">
    <location>
        <begin position="226"/>
        <end position="246"/>
    </location>
</feature>
<feature type="transmembrane region" description="Helical" evidence="4">
    <location>
        <begin position="188"/>
        <end position="214"/>
    </location>
</feature>
<evidence type="ECO:0000256" key="4">
    <source>
        <dbReference type="SAM" id="Phobius"/>
    </source>
</evidence>
<proteinExistence type="predicted"/>
<dbReference type="SUPFAM" id="SSF46689">
    <property type="entry name" value="Homeodomain-like"/>
    <property type="match status" value="1"/>
</dbReference>
<name>A0A9X2T0P4_9BACT</name>
<sequence>MEISFDIITLVHLVAVGVGIVSAAVIFYFGIKTNPANLPLGIAQLSVSMAIWVSFSLISQLLVYWPVFYRTGNIFVMIFIVMAFLHADFYTRKRKWKWYDLLHAIPLIIYLIDLGDVLWLSSAQKKELILQEINNLAVYGKFNQSKYLGPGFHLEFRTFLLSAYWVAQVVVFVRWLRKTASFTTENKVWKNWMLIFLGCQFFMWFPFYLSLIWLDQLTTYHIANSFAVIWLLISSISLFFFPSLLYGRTFDGNSKASKVIIKMPITEGEGKKMEEMMQTIESQMEGNMHFLKPGYSIHDFSRDINLPAYQISKSLNTSKGLGFVDYVNQKRIRYCLSKFEKGEWHHFTLEAVAAECGFSNRNSFTKAFKKVTGVSPSEFRFELEKMARP</sequence>